<dbReference type="EMBL" id="SMAD01000011">
    <property type="protein sequence ID" value="TCS85670.1"/>
    <property type="molecule type" value="Genomic_DNA"/>
</dbReference>
<dbReference type="OrthoDB" id="9805821at2"/>
<name>A0A4R3KMU1_9SPHI</name>
<protein>
    <recommendedName>
        <fullName evidence="3">beta-N-acetylhexosaminidase</fullName>
        <ecNumber evidence="3">3.2.1.52</ecNumber>
    </recommendedName>
</protein>
<keyword evidence="5" id="KW-0326">Glycosidase</keyword>
<comment type="similarity">
    <text evidence="2">Belongs to the glycosyl hydrolase 3 family.</text>
</comment>
<dbReference type="AlphaFoldDB" id="A0A4R3KMU1"/>
<dbReference type="GO" id="GO:0009254">
    <property type="term" value="P:peptidoglycan turnover"/>
    <property type="evidence" value="ECO:0007669"/>
    <property type="project" value="TreeGrafter"/>
</dbReference>
<comment type="caution">
    <text evidence="7">The sequence shown here is derived from an EMBL/GenBank/DDBJ whole genome shotgun (WGS) entry which is preliminary data.</text>
</comment>
<dbReference type="PANTHER" id="PTHR30480:SF13">
    <property type="entry name" value="BETA-HEXOSAMINIDASE"/>
    <property type="match status" value="1"/>
</dbReference>
<organism evidence="7 8">
    <name type="scientific">Anseongella ginsenosidimutans</name>
    <dbReference type="NCBI Taxonomy" id="496056"/>
    <lineage>
        <taxon>Bacteria</taxon>
        <taxon>Pseudomonadati</taxon>
        <taxon>Bacteroidota</taxon>
        <taxon>Sphingobacteriia</taxon>
        <taxon>Sphingobacteriales</taxon>
        <taxon>Sphingobacteriaceae</taxon>
        <taxon>Anseongella</taxon>
    </lineage>
</organism>
<dbReference type="GO" id="GO:0004563">
    <property type="term" value="F:beta-N-acetylhexosaminidase activity"/>
    <property type="evidence" value="ECO:0007669"/>
    <property type="project" value="UniProtKB-EC"/>
</dbReference>
<evidence type="ECO:0000313" key="7">
    <source>
        <dbReference type="EMBL" id="TCS85670.1"/>
    </source>
</evidence>
<evidence type="ECO:0000259" key="6">
    <source>
        <dbReference type="Pfam" id="PF00933"/>
    </source>
</evidence>
<accession>A0A4R3KMU1</accession>
<dbReference type="InterPro" id="IPR036962">
    <property type="entry name" value="Glyco_hydro_3_N_sf"/>
</dbReference>
<dbReference type="InterPro" id="IPR019800">
    <property type="entry name" value="Glyco_hydro_3_AS"/>
</dbReference>
<dbReference type="Gene3D" id="3.40.50.1700">
    <property type="entry name" value="Glycoside hydrolase family 3 C-terminal domain"/>
    <property type="match status" value="1"/>
</dbReference>
<dbReference type="PROSITE" id="PS00775">
    <property type="entry name" value="GLYCOSYL_HYDROL_F3"/>
    <property type="match status" value="1"/>
</dbReference>
<keyword evidence="4 7" id="KW-0378">Hydrolase</keyword>
<dbReference type="InterPro" id="IPR001764">
    <property type="entry name" value="Glyco_hydro_3_N"/>
</dbReference>
<dbReference type="Pfam" id="PF00933">
    <property type="entry name" value="Glyco_hydro_3"/>
    <property type="match status" value="1"/>
</dbReference>
<evidence type="ECO:0000256" key="2">
    <source>
        <dbReference type="ARBA" id="ARBA00005336"/>
    </source>
</evidence>
<evidence type="ECO:0000313" key="8">
    <source>
        <dbReference type="Proteomes" id="UP000295807"/>
    </source>
</evidence>
<comment type="catalytic activity">
    <reaction evidence="1">
        <text>Hydrolysis of terminal non-reducing N-acetyl-D-hexosamine residues in N-acetyl-beta-D-hexosaminides.</text>
        <dbReference type="EC" id="3.2.1.52"/>
    </reaction>
</comment>
<dbReference type="EC" id="3.2.1.52" evidence="3"/>
<sequence>MQTSIRPFQILLYFILGTIKIHAQDNKIKEAGSPEFLAVSTPWVDSVFNTLSKKEKIGQLFMVPAYSNRDEKSYEELAKLIEKEQIGGIVFFQGGPVEQSRLLNRYQSLLKVPALVAMDAEWGVGMRLDSTVSYPYQMTLGAISNNELIYNMGQQIAKDFKRLGMHVNFAPVVDVNNNINNPVINYRSFGEDMYKVADKGFAYMRGLQDGGIMATVKHFPGHGDTDVDSHLGLPTLNFSRERLDSLELYPFRYLINRGISGVMVAHMNIPALDKTPNLPSTLSRPIITGVLREELNFQGLVFTDAMNMKGVTRNFPTGEVELMAVAAGNDLIELSEDVELAISSIRKAIRRGVITWEEIDARVKRILAAKEWAGLDNYQPVDTDQLFAALNRREADVLIQRLADESLTLLRDNPPSYFPIPEPLLTTAVISIGSDFGTVFQRKLAAGKKVSSFVLQKSAGEGEIARLEAKLTQFDRVIVGIHDKRSRPRSLLDFSDPVLHFITRLSSLPKTSFALMANAYTLNQLKGIENARVLVVAYENSPFTEKAAAAYFLKELRPRGKLPVTVNEHFKAGAGLMIFQ</sequence>
<proteinExistence type="inferred from homology"/>
<keyword evidence="8" id="KW-1185">Reference proteome</keyword>
<gene>
    <name evidence="7" type="ORF">EDD80_11172</name>
</gene>
<dbReference type="Proteomes" id="UP000295807">
    <property type="component" value="Unassembled WGS sequence"/>
</dbReference>
<feature type="domain" description="Glycoside hydrolase family 3 N-terminal" evidence="6">
    <location>
        <begin position="54"/>
        <end position="368"/>
    </location>
</feature>
<dbReference type="PANTHER" id="PTHR30480">
    <property type="entry name" value="BETA-HEXOSAMINIDASE-RELATED"/>
    <property type="match status" value="1"/>
</dbReference>
<dbReference type="RefSeq" id="WP_132130091.1">
    <property type="nucleotide sequence ID" value="NZ_CP042432.1"/>
</dbReference>
<evidence type="ECO:0000256" key="1">
    <source>
        <dbReference type="ARBA" id="ARBA00001231"/>
    </source>
</evidence>
<evidence type="ECO:0000256" key="4">
    <source>
        <dbReference type="ARBA" id="ARBA00022801"/>
    </source>
</evidence>
<dbReference type="InterPro" id="IPR036881">
    <property type="entry name" value="Glyco_hydro_3_C_sf"/>
</dbReference>
<dbReference type="SUPFAM" id="SSF51445">
    <property type="entry name" value="(Trans)glycosidases"/>
    <property type="match status" value="1"/>
</dbReference>
<evidence type="ECO:0000256" key="3">
    <source>
        <dbReference type="ARBA" id="ARBA00012663"/>
    </source>
</evidence>
<dbReference type="PRINTS" id="PR00133">
    <property type="entry name" value="GLHYDRLASE3"/>
</dbReference>
<dbReference type="Gene3D" id="3.20.20.300">
    <property type="entry name" value="Glycoside hydrolase, family 3, N-terminal domain"/>
    <property type="match status" value="1"/>
</dbReference>
<dbReference type="InterPro" id="IPR017853">
    <property type="entry name" value="GH"/>
</dbReference>
<evidence type="ECO:0000256" key="5">
    <source>
        <dbReference type="ARBA" id="ARBA00023295"/>
    </source>
</evidence>
<dbReference type="InterPro" id="IPR050226">
    <property type="entry name" value="NagZ_Beta-hexosaminidase"/>
</dbReference>
<reference evidence="7 8" key="1">
    <citation type="submission" date="2019-03" db="EMBL/GenBank/DDBJ databases">
        <title>Genomic Encyclopedia of Type Strains, Phase IV (KMG-IV): sequencing the most valuable type-strain genomes for metagenomic binning, comparative biology and taxonomic classification.</title>
        <authorList>
            <person name="Goeker M."/>
        </authorList>
    </citation>
    <scope>NUCLEOTIDE SEQUENCE [LARGE SCALE GENOMIC DNA]</scope>
    <source>
        <strain evidence="7 8">DSM 21100</strain>
    </source>
</reference>
<dbReference type="GO" id="GO:0005975">
    <property type="term" value="P:carbohydrate metabolic process"/>
    <property type="evidence" value="ECO:0007669"/>
    <property type="project" value="InterPro"/>
</dbReference>